<evidence type="ECO:0000256" key="1">
    <source>
        <dbReference type="ARBA" id="ARBA00007749"/>
    </source>
</evidence>
<keyword evidence="2" id="KW-0479">Metal-binding</keyword>
<proteinExistence type="inferred from homology"/>
<evidence type="ECO:0000256" key="3">
    <source>
        <dbReference type="ARBA" id="ARBA00022801"/>
    </source>
</evidence>
<evidence type="ECO:0000259" key="5">
    <source>
        <dbReference type="SMART" id="SM00849"/>
    </source>
</evidence>
<dbReference type="InterPro" id="IPR001279">
    <property type="entry name" value="Metallo-B-lactamas"/>
</dbReference>
<feature type="domain" description="Metallo-beta-lactamase" evidence="5">
    <location>
        <begin position="42"/>
        <end position="262"/>
    </location>
</feature>
<dbReference type="GO" id="GO:0046872">
    <property type="term" value="F:metal ion binding"/>
    <property type="evidence" value="ECO:0007669"/>
    <property type="project" value="UniProtKB-KW"/>
</dbReference>
<name>A0AAT9GLM9_9BACT</name>
<comment type="similarity">
    <text evidence="1">Belongs to the metallo-beta-lactamase superfamily.</text>
</comment>
<dbReference type="AlphaFoldDB" id="A0AAT9GLM9"/>
<dbReference type="RefSeq" id="WP_353549197.1">
    <property type="nucleotide sequence ID" value="NZ_AP029612.1"/>
</dbReference>
<protein>
    <submittedName>
        <fullName evidence="6">MBL fold metallo-hydrolase</fullName>
    </submittedName>
</protein>
<keyword evidence="4" id="KW-0862">Zinc</keyword>
<organism evidence="6">
    <name type="scientific">Sediminibacterium sp. KACHI17</name>
    <dbReference type="NCBI Taxonomy" id="1751071"/>
    <lineage>
        <taxon>Bacteria</taxon>
        <taxon>Pseudomonadati</taxon>
        <taxon>Bacteroidota</taxon>
        <taxon>Chitinophagia</taxon>
        <taxon>Chitinophagales</taxon>
        <taxon>Chitinophagaceae</taxon>
        <taxon>Sediminibacterium</taxon>
    </lineage>
</organism>
<dbReference type="PANTHER" id="PTHR42978:SF6">
    <property type="entry name" value="QUORUM-QUENCHING LACTONASE YTNP-RELATED"/>
    <property type="match status" value="1"/>
</dbReference>
<dbReference type="InterPro" id="IPR051013">
    <property type="entry name" value="MBL_superfamily_lactonases"/>
</dbReference>
<dbReference type="Gene3D" id="3.60.15.10">
    <property type="entry name" value="Ribonuclease Z/Hydroxyacylglutathione hydrolase-like"/>
    <property type="match status" value="1"/>
</dbReference>
<keyword evidence="3" id="KW-0378">Hydrolase</keyword>
<dbReference type="PANTHER" id="PTHR42978">
    <property type="entry name" value="QUORUM-QUENCHING LACTONASE YTNP-RELATED-RELATED"/>
    <property type="match status" value="1"/>
</dbReference>
<evidence type="ECO:0000256" key="4">
    <source>
        <dbReference type="ARBA" id="ARBA00022833"/>
    </source>
</evidence>
<dbReference type="InterPro" id="IPR036866">
    <property type="entry name" value="RibonucZ/Hydroxyglut_hydro"/>
</dbReference>
<reference evidence="6" key="1">
    <citation type="submission" date="2024-02" db="EMBL/GenBank/DDBJ databases">
        <title>Sediminibacterium planktonica sp. nov. and Sediminibacterium longus sp. nov., isolated from surface lake and river water.</title>
        <authorList>
            <person name="Watanabe K."/>
            <person name="Takemine S."/>
            <person name="Ishii Y."/>
            <person name="Ogata Y."/>
            <person name="Shindo C."/>
            <person name="Suda W."/>
        </authorList>
    </citation>
    <scope>NUCLEOTIDE SEQUENCE</scope>
    <source>
        <strain evidence="6">KACHI17</strain>
    </source>
</reference>
<dbReference type="EMBL" id="AP029612">
    <property type="protein sequence ID" value="BFG71572.1"/>
    <property type="molecule type" value="Genomic_DNA"/>
</dbReference>
<evidence type="ECO:0000313" key="6">
    <source>
        <dbReference type="EMBL" id="BFG71572.1"/>
    </source>
</evidence>
<dbReference type="SMART" id="SM00849">
    <property type="entry name" value="Lactamase_B"/>
    <property type="match status" value="1"/>
</dbReference>
<sequence>MKLYSINSGNFKLDGGAMFGVVPKSMWNKLNPADENNMCSWAMRCLLVEDGNKLILIDNGMGDKQDAKFFGHYYLHGEDTLDKSLARHGFHRDDITDVFLTHLHFDHCGGSIIRQGDQLVPAFKNAVYWSNERHWNWAVKPNDREKASFLKENILPIQESGQLHFVESPVSGFREDGHLHTVELFNHFSVRFVNGHTEKMMLPQIQYKGHTLVYMADLLPSTAHLPIPYVMAYDMFPLTTLQEKKNFLQEAVDKNYILYFEHDYFNECCTLQLTEKGVRVAETFALNTL</sequence>
<dbReference type="GO" id="GO:0016787">
    <property type="term" value="F:hydrolase activity"/>
    <property type="evidence" value="ECO:0007669"/>
    <property type="project" value="UniProtKB-KW"/>
</dbReference>
<accession>A0AAT9GLM9</accession>
<dbReference type="Pfam" id="PF00753">
    <property type="entry name" value="Lactamase_B"/>
    <property type="match status" value="1"/>
</dbReference>
<gene>
    <name evidence="6" type="ORF">KACHI17_24530</name>
</gene>
<dbReference type="CDD" id="cd16281">
    <property type="entry name" value="metallo-hydrolase-like_MBL-fold"/>
    <property type="match status" value="1"/>
</dbReference>
<dbReference type="SUPFAM" id="SSF56281">
    <property type="entry name" value="Metallo-hydrolase/oxidoreductase"/>
    <property type="match status" value="1"/>
</dbReference>
<evidence type="ECO:0000256" key="2">
    <source>
        <dbReference type="ARBA" id="ARBA00022723"/>
    </source>
</evidence>